<name>A0A1J1DKI1_ECOLX</name>
<evidence type="ECO:0000256" key="1">
    <source>
        <dbReference type="ARBA" id="ARBA00022475"/>
    </source>
</evidence>
<accession>A0A1J1DKI1</accession>
<evidence type="ECO:0000256" key="2">
    <source>
        <dbReference type="ARBA" id="ARBA00022519"/>
    </source>
</evidence>
<keyword evidence="5 6" id="KW-0472">Membrane</keyword>
<keyword evidence="1" id="KW-1003">Cell membrane</keyword>
<feature type="transmembrane region" description="Helical" evidence="6">
    <location>
        <begin position="206"/>
        <end position="227"/>
    </location>
</feature>
<keyword evidence="4 6" id="KW-1133">Transmembrane helix</keyword>
<keyword evidence="2" id="KW-0997">Cell inner membrane</keyword>
<feature type="transmembrane region" description="Helical" evidence="6">
    <location>
        <begin position="382"/>
        <end position="400"/>
    </location>
</feature>
<feature type="transmembrane region" description="Helical" evidence="6">
    <location>
        <begin position="89"/>
        <end position="113"/>
    </location>
</feature>
<evidence type="ECO:0000256" key="5">
    <source>
        <dbReference type="ARBA" id="ARBA00023136"/>
    </source>
</evidence>
<dbReference type="Pfam" id="PF06899">
    <property type="entry name" value="WzyE"/>
    <property type="match status" value="1"/>
</dbReference>
<dbReference type="InterPro" id="IPR010691">
    <property type="entry name" value="WzyE"/>
</dbReference>
<dbReference type="AlphaFoldDB" id="A0A1J1DKI1"/>
<evidence type="ECO:0000313" key="7">
    <source>
        <dbReference type="EMBL" id="BAV90511.1"/>
    </source>
</evidence>
<reference evidence="7" key="1">
    <citation type="journal article" date="2017" name="Microb. Genom.">
        <title>An untypeable enterotoxigenic Escherichia coli represents one of the dominant types causing human disease.</title>
        <authorList>
            <person name="Iguchi A."/>
            <person name="von Mentzer A."/>
            <person name="Kikuchi T."/>
            <person name="Thomson N.R."/>
        </authorList>
    </citation>
    <scope>NUCLEOTIDE SEQUENCE</scope>
    <source>
        <strain evidence="7">E819</strain>
    </source>
</reference>
<sequence length="413" mass="47596">MLTLLVLFVLFIALVGRKYNRYGIYYSCFIFFYVVCHYFYFLTKDGFYHIELDSDEGLSFLQTTILLILIIITYRTLSSIFKIREPILNGVIIGSGYVLLLMLYFLGVLSYVLQNGIALGLSYNDRLTANTGGGLSIILMYAYIPALILIYISKPSKISLIICLLLSVFCGLIYYVVIGGSRNVLAAGIFSLIYLALYFKHITKKFLALIIVCGVFTLMILELYRYANNITDAINFIMNGGMQVILFAFESFSPMHAVININEALDKRLIEPQYLSTFFNEFSIIIPRFLWEDKPINVLNNGYFYTTEILSLDTNLTMSPTFLGTSLIMFGSWFYWVGGFISGVILFIFDRSFSHSSNLYWKIILLSSVGYLFFWVRDGFEVFCYILIKFFIVMFIYKNLTIIYKSLARKNEF</sequence>
<dbReference type="RefSeq" id="WP_032184514.1">
    <property type="nucleotide sequence ID" value="NZ_ABACVG020000001.1"/>
</dbReference>
<proteinExistence type="predicted"/>
<feature type="transmembrane region" description="Helical" evidence="6">
    <location>
        <begin position="22"/>
        <end position="40"/>
    </location>
</feature>
<feature type="transmembrane region" description="Helical" evidence="6">
    <location>
        <begin position="359"/>
        <end position="376"/>
    </location>
</feature>
<dbReference type="GO" id="GO:0016020">
    <property type="term" value="C:membrane"/>
    <property type="evidence" value="ECO:0007669"/>
    <property type="project" value="InterPro"/>
</dbReference>
<protein>
    <submittedName>
        <fullName evidence="7">O-antigen polymerase</fullName>
    </submittedName>
</protein>
<dbReference type="EMBL" id="LC177552">
    <property type="protein sequence ID" value="BAV90511.1"/>
    <property type="molecule type" value="Genomic_DNA"/>
</dbReference>
<keyword evidence="3 6" id="KW-0812">Transmembrane</keyword>
<gene>
    <name evidence="7" type="primary">wzy</name>
</gene>
<evidence type="ECO:0000256" key="6">
    <source>
        <dbReference type="SAM" id="Phobius"/>
    </source>
</evidence>
<feature type="transmembrane region" description="Helical" evidence="6">
    <location>
        <begin position="322"/>
        <end position="347"/>
    </location>
</feature>
<organism evidence="7">
    <name type="scientific">Escherichia coli</name>
    <dbReference type="NCBI Taxonomy" id="562"/>
    <lineage>
        <taxon>Bacteria</taxon>
        <taxon>Pseudomonadati</taxon>
        <taxon>Pseudomonadota</taxon>
        <taxon>Gammaproteobacteria</taxon>
        <taxon>Enterobacterales</taxon>
        <taxon>Enterobacteriaceae</taxon>
        <taxon>Escherichia</taxon>
    </lineage>
</organism>
<feature type="transmembrane region" description="Helical" evidence="6">
    <location>
        <begin position="159"/>
        <end position="177"/>
    </location>
</feature>
<feature type="transmembrane region" description="Helical" evidence="6">
    <location>
        <begin position="60"/>
        <end position="77"/>
    </location>
</feature>
<feature type="transmembrane region" description="Helical" evidence="6">
    <location>
        <begin position="133"/>
        <end position="152"/>
    </location>
</feature>
<evidence type="ECO:0000256" key="3">
    <source>
        <dbReference type="ARBA" id="ARBA00022692"/>
    </source>
</evidence>
<feature type="transmembrane region" description="Helical" evidence="6">
    <location>
        <begin position="183"/>
        <end position="199"/>
    </location>
</feature>
<evidence type="ECO:0000256" key="4">
    <source>
        <dbReference type="ARBA" id="ARBA00022989"/>
    </source>
</evidence>
<dbReference type="GO" id="GO:0009246">
    <property type="term" value="P:enterobacterial common antigen biosynthetic process"/>
    <property type="evidence" value="ECO:0007669"/>
    <property type="project" value="InterPro"/>
</dbReference>